<dbReference type="SUPFAM" id="SSF81383">
    <property type="entry name" value="F-box domain"/>
    <property type="match status" value="1"/>
</dbReference>
<sequence length="338" mass="36919">MANITLHTEALADKYALLKRTIHLTALAPELLVSILSHTTVADLKRLQSVNRACHALATHQLQFLSARFVERERGRLVAEVKVMMFDSNEDLLTCLLRSDKHCGMYNEYKAAVSAHRGGGAKVRPFAQRFLSAAHAKTSVPTSTVMNPTAAASWASPTGFNSEGESALDHTIYTMFKIQLEVDNNEYADLPDSKRESRDLFAAILLHNVSKKRLSKTAAYDLVHKIRTELPFGQTAANGARVTVSRNDPALGKACVACYLERQSETTVNLGPCSHDPAVVKYGIAMLESLPSLPWGFQYLVKEKVARRTSAQRAVGGVDAPLSEPLKAAVLGGTVDDF</sequence>
<organism evidence="1 2">
    <name type="scientific">Friedmanniomyces endolithicus</name>
    <dbReference type="NCBI Taxonomy" id="329885"/>
    <lineage>
        <taxon>Eukaryota</taxon>
        <taxon>Fungi</taxon>
        <taxon>Dikarya</taxon>
        <taxon>Ascomycota</taxon>
        <taxon>Pezizomycotina</taxon>
        <taxon>Dothideomycetes</taxon>
        <taxon>Dothideomycetidae</taxon>
        <taxon>Mycosphaerellales</taxon>
        <taxon>Teratosphaeriaceae</taxon>
        <taxon>Friedmanniomyces</taxon>
    </lineage>
</organism>
<reference evidence="1" key="1">
    <citation type="submission" date="2023-06" db="EMBL/GenBank/DDBJ databases">
        <title>Black Yeasts Isolated from many extreme environments.</title>
        <authorList>
            <person name="Coleine C."/>
            <person name="Stajich J.E."/>
            <person name="Selbmann L."/>
        </authorList>
    </citation>
    <scope>NUCLEOTIDE SEQUENCE</scope>
    <source>
        <strain evidence="1">CCFEE 5200</strain>
    </source>
</reference>
<evidence type="ECO:0008006" key="3">
    <source>
        <dbReference type="Google" id="ProtNLM"/>
    </source>
</evidence>
<dbReference type="AlphaFoldDB" id="A0AAN6QUF9"/>
<dbReference type="EMBL" id="JAUJLE010000061">
    <property type="protein sequence ID" value="KAK0993093.1"/>
    <property type="molecule type" value="Genomic_DNA"/>
</dbReference>
<dbReference type="CDD" id="cd09917">
    <property type="entry name" value="F-box_SF"/>
    <property type="match status" value="1"/>
</dbReference>
<dbReference type="InterPro" id="IPR036047">
    <property type="entry name" value="F-box-like_dom_sf"/>
</dbReference>
<name>A0AAN6QUF9_9PEZI</name>
<evidence type="ECO:0000313" key="1">
    <source>
        <dbReference type="EMBL" id="KAK0993093.1"/>
    </source>
</evidence>
<gene>
    <name evidence="1" type="ORF">LTR91_008155</name>
</gene>
<protein>
    <recommendedName>
        <fullName evidence="3">F-box domain-containing protein</fullName>
    </recommendedName>
</protein>
<dbReference type="Proteomes" id="UP001175353">
    <property type="component" value="Unassembled WGS sequence"/>
</dbReference>
<comment type="caution">
    <text evidence="1">The sequence shown here is derived from an EMBL/GenBank/DDBJ whole genome shotgun (WGS) entry which is preliminary data.</text>
</comment>
<keyword evidence="2" id="KW-1185">Reference proteome</keyword>
<evidence type="ECO:0000313" key="2">
    <source>
        <dbReference type="Proteomes" id="UP001175353"/>
    </source>
</evidence>
<proteinExistence type="predicted"/>
<accession>A0AAN6QUF9</accession>